<dbReference type="Proteomes" id="UP000070299">
    <property type="component" value="Unassembled WGS sequence"/>
</dbReference>
<dbReference type="AlphaFoldDB" id="A0A135ZZI3"/>
<dbReference type="STRING" id="1799789.AX660_18650"/>
<sequence>MTRKLATKNKLRLSSIFKNRSHGNNTQQIQLTCQSSDTHESTRISKKSGQEIALKRRIKFSKYNKRQRKKYLKNNSQYFSTLGSIVGPNTNSLRVVDL</sequence>
<name>A0A135ZZI3_9ALTE</name>
<accession>A0A135ZZI3</accession>
<comment type="caution">
    <text evidence="2">The sequence shown here is derived from an EMBL/GenBank/DDBJ whole genome shotgun (WGS) entry which is preliminary data.</text>
</comment>
<dbReference type="EMBL" id="LSNE01000007">
    <property type="protein sequence ID" value="KXI28382.1"/>
    <property type="molecule type" value="Genomic_DNA"/>
</dbReference>
<keyword evidence="3" id="KW-1185">Reference proteome</keyword>
<proteinExistence type="predicted"/>
<feature type="region of interest" description="Disordered" evidence="1">
    <location>
        <begin position="24"/>
        <end position="49"/>
    </location>
</feature>
<protein>
    <submittedName>
        <fullName evidence="2">Uncharacterized protein</fullName>
    </submittedName>
</protein>
<evidence type="ECO:0000256" key="1">
    <source>
        <dbReference type="SAM" id="MobiDB-lite"/>
    </source>
</evidence>
<evidence type="ECO:0000313" key="2">
    <source>
        <dbReference type="EMBL" id="KXI28382.1"/>
    </source>
</evidence>
<feature type="compositionally biased region" description="Polar residues" evidence="1">
    <location>
        <begin position="24"/>
        <end position="36"/>
    </location>
</feature>
<evidence type="ECO:0000313" key="3">
    <source>
        <dbReference type="Proteomes" id="UP000070299"/>
    </source>
</evidence>
<gene>
    <name evidence="2" type="ORF">AX660_18650</name>
</gene>
<reference evidence="3" key="1">
    <citation type="submission" date="2016-02" db="EMBL/GenBank/DDBJ databases">
        <authorList>
            <person name="Schultz-Johansen M."/>
            <person name="Glaring M.A."/>
            <person name="Bech P.K."/>
            <person name="Stougaard P."/>
        </authorList>
    </citation>
    <scope>NUCLEOTIDE SEQUENCE [LARGE SCALE GENOMIC DNA]</scope>
    <source>
        <strain evidence="3">S66</strain>
    </source>
</reference>
<organism evidence="2 3">
    <name type="scientific">Paraglaciecola hydrolytica</name>
    <dbReference type="NCBI Taxonomy" id="1799789"/>
    <lineage>
        <taxon>Bacteria</taxon>
        <taxon>Pseudomonadati</taxon>
        <taxon>Pseudomonadota</taxon>
        <taxon>Gammaproteobacteria</taxon>
        <taxon>Alteromonadales</taxon>
        <taxon>Alteromonadaceae</taxon>
        <taxon>Paraglaciecola</taxon>
    </lineage>
</organism>